<accession>A0A397W1X6</accession>
<keyword evidence="2" id="KW-1185">Reference proteome</keyword>
<dbReference type="AlphaFoldDB" id="A0A397W1X6"/>
<proteinExistence type="predicted"/>
<reference evidence="1 2" key="1">
    <citation type="submission" date="2018-06" db="EMBL/GenBank/DDBJ databases">
        <title>Comparative genomics reveals the genomic features of Rhizophagus irregularis, R. cerebriforme, R. diaphanum and Gigaspora rosea, and their symbiotic lifestyle signature.</title>
        <authorList>
            <person name="Morin E."/>
            <person name="San Clemente H."/>
            <person name="Chen E.C.H."/>
            <person name="De La Providencia I."/>
            <person name="Hainaut M."/>
            <person name="Kuo A."/>
            <person name="Kohler A."/>
            <person name="Murat C."/>
            <person name="Tang N."/>
            <person name="Roy S."/>
            <person name="Loubradou J."/>
            <person name="Henrissat B."/>
            <person name="Grigoriev I.V."/>
            <person name="Corradi N."/>
            <person name="Roux C."/>
            <person name="Martin F.M."/>
        </authorList>
    </citation>
    <scope>NUCLEOTIDE SEQUENCE [LARGE SCALE GENOMIC DNA]</scope>
    <source>
        <strain evidence="1 2">DAOM 194757</strain>
    </source>
</reference>
<organism evidence="1 2">
    <name type="scientific">Gigaspora rosea</name>
    <dbReference type="NCBI Taxonomy" id="44941"/>
    <lineage>
        <taxon>Eukaryota</taxon>
        <taxon>Fungi</taxon>
        <taxon>Fungi incertae sedis</taxon>
        <taxon>Mucoromycota</taxon>
        <taxon>Glomeromycotina</taxon>
        <taxon>Glomeromycetes</taxon>
        <taxon>Diversisporales</taxon>
        <taxon>Gigasporaceae</taxon>
        <taxon>Gigaspora</taxon>
    </lineage>
</organism>
<name>A0A397W1X6_9GLOM</name>
<evidence type="ECO:0000313" key="2">
    <source>
        <dbReference type="Proteomes" id="UP000266673"/>
    </source>
</evidence>
<sequence>MGCGYHGDDGYSFYSGNGGPYNLSCYGYTAGYTTAMTNENISLKPNNNVLALEYQEKFYFIMGGYENMLANLPTN</sequence>
<gene>
    <name evidence="1" type="ORF">C2G38_2239749</name>
</gene>
<dbReference type="EMBL" id="QKWP01000079">
    <property type="protein sequence ID" value="RIB28052.1"/>
    <property type="molecule type" value="Genomic_DNA"/>
</dbReference>
<comment type="caution">
    <text evidence="1">The sequence shown here is derived from an EMBL/GenBank/DDBJ whole genome shotgun (WGS) entry which is preliminary data.</text>
</comment>
<protein>
    <submittedName>
        <fullName evidence="1">Uncharacterized protein</fullName>
    </submittedName>
</protein>
<evidence type="ECO:0000313" key="1">
    <source>
        <dbReference type="EMBL" id="RIB28052.1"/>
    </source>
</evidence>
<dbReference type="Proteomes" id="UP000266673">
    <property type="component" value="Unassembled WGS sequence"/>
</dbReference>